<dbReference type="AlphaFoldDB" id="A0A645CB36"/>
<proteinExistence type="predicted"/>
<gene>
    <name evidence="1" type="ORF">SDC9_121087</name>
</gene>
<accession>A0A645CB36</accession>
<protein>
    <submittedName>
        <fullName evidence="1">Uncharacterized protein</fullName>
    </submittedName>
</protein>
<comment type="caution">
    <text evidence="1">The sequence shown here is derived from an EMBL/GenBank/DDBJ whole genome shotgun (WGS) entry which is preliminary data.</text>
</comment>
<organism evidence="1">
    <name type="scientific">bioreactor metagenome</name>
    <dbReference type="NCBI Taxonomy" id="1076179"/>
    <lineage>
        <taxon>unclassified sequences</taxon>
        <taxon>metagenomes</taxon>
        <taxon>ecological metagenomes</taxon>
    </lineage>
</organism>
<name>A0A645CB36_9ZZZZ</name>
<reference evidence="1" key="1">
    <citation type="submission" date="2019-08" db="EMBL/GenBank/DDBJ databases">
        <authorList>
            <person name="Kucharzyk K."/>
            <person name="Murdoch R.W."/>
            <person name="Higgins S."/>
            <person name="Loffler F."/>
        </authorList>
    </citation>
    <scope>NUCLEOTIDE SEQUENCE</scope>
</reference>
<evidence type="ECO:0000313" key="1">
    <source>
        <dbReference type="EMBL" id="MPM74102.1"/>
    </source>
</evidence>
<sequence length="34" mass="4063">MLLDIHMEVQTFYMGQLFQDNPHTNHYTSLNLPL</sequence>
<dbReference type="EMBL" id="VSSQ01025753">
    <property type="protein sequence ID" value="MPM74102.1"/>
    <property type="molecule type" value="Genomic_DNA"/>
</dbReference>